<evidence type="ECO:0000256" key="8">
    <source>
        <dbReference type="ARBA" id="ARBA00022679"/>
    </source>
</evidence>
<comment type="similarity">
    <text evidence="4 16 17">Belongs to the uridine kinase family.</text>
</comment>
<sequence>MHHIIFLEKKGMKKKVNRPILIGISGGTGSGKSTVARAIFKSQPEKNIAIIQQDSYYKNQSHLTFEERIKTNYDHPLAFDTELLINHLKALLNNRPILKPIYDFEKHTRKNETEALEPKDIIILEGIMILDDPILRGMLDIKIFVDTDADVRIIRRIVRDINERGRTLESVIEQYLTTVRPAHLQFVEPNKKYADIIIPEGGFNQVAIDIMVAKIQSIVDRKK</sequence>
<dbReference type="NCBIfam" id="TIGR00235">
    <property type="entry name" value="udk"/>
    <property type="match status" value="1"/>
</dbReference>
<evidence type="ECO:0000256" key="12">
    <source>
        <dbReference type="ARBA" id="ARBA00030641"/>
    </source>
</evidence>
<keyword evidence="10 16" id="KW-0418">Kinase</keyword>
<keyword evidence="9 16" id="KW-0547">Nucleotide-binding</keyword>
<dbReference type="UniPathway" id="UPA00574">
    <property type="reaction ID" value="UER00637"/>
</dbReference>
<dbReference type="InterPro" id="IPR006083">
    <property type="entry name" value="PRK/URK"/>
</dbReference>
<dbReference type="Proteomes" id="UP000199568">
    <property type="component" value="Unassembled WGS sequence"/>
</dbReference>
<keyword evidence="7 16" id="KW-0963">Cytoplasm</keyword>
<evidence type="ECO:0000256" key="13">
    <source>
        <dbReference type="ARBA" id="ARBA00031452"/>
    </source>
</evidence>
<protein>
    <recommendedName>
        <fullName evidence="6 16">Uridine kinase</fullName>
        <ecNumber evidence="5 16">2.7.1.48</ecNumber>
    </recommendedName>
    <alternativeName>
        <fullName evidence="12 16">Cytidine monophosphokinase</fullName>
    </alternativeName>
    <alternativeName>
        <fullName evidence="13 16">Uridine monophosphokinase</fullName>
    </alternativeName>
</protein>
<comment type="pathway">
    <text evidence="3 16 17">Pyrimidine metabolism; CTP biosynthesis via salvage pathway; CTP from cytidine: step 1/3.</text>
</comment>
<accession>A0A1H9YRM2</accession>
<dbReference type="PANTHER" id="PTHR10285">
    <property type="entry name" value="URIDINE KINASE"/>
    <property type="match status" value="1"/>
</dbReference>
<dbReference type="Pfam" id="PF00485">
    <property type="entry name" value="PRK"/>
    <property type="match status" value="1"/>
</dbReference>
<feature type="binding site" evidence="16">
    <location>
        <begin position="26"/>
        <end position="33"/>
    </location>
    <ligand>
        <name>ATP</name>
        <dbReference type="ChEBI" id="CHEBI:30616"/>
    </ligand>
</feature>
<dbReference type="SUPFAM" id="SSF52540">
    <property type="entry name" value="P-loop containing nucleoside triphosphate hydrolases"/>
    <property type="match status" value="1"/>
</dbReference>
<evidence type="ECO:0000259" key="18">
    <source>
        <dbReference type="Pfam" id="PF00485"/>
    </source>
</evidence>
<evidence type="ECO:0000256" key="14">
    <source>
        <dbReference type="ARBA" id="ARBA00047436"/>
    </source>
</evidence>
<gene>
    <name evidence="16" type="primary">udk</name>
    <name evidence="19" type="ORF">SAMN05660297_00369</name>
</gene>
<dbReference type="InterPro" id="IPR026008">
    <property type="entry name" value="Uridine_kinase"/>
</dbReference>
<evidence type="ECO:0000256" key="3">
    <source>
        <dbReference type="ARBA" id="ARBA00004784"/>
    </source>
</evidence>
<evidence type="ECO:0000256" key="7">
    <source>
        <dbReference type="ARBA" id="ARBA00022490"/>
    </source>
</evidence>
<keyword evidence="20" id="KW-1185">Reference proteome</keyword>
<evidence type="ECO:0000256" key="15">
    <source>
        <dbReference type="ARBA" id="ARBA00048909"/>
    </source>
</evidence>
<evidence type="ECO:0000256" key="6">
    <source>
        <dbReference type="ARBA" id="ARBA00021478"/>
    </source>
</evidence>
<dbReference type="GO" id="GO:0044211">
    <property type="term" value="P:CTP salvage"/>
    <property type="evidence" value="ECO:0007669"/>
    <property type="project" value="UniProtKB-UniRule"/>
</dbReference>
<evidence type="ECO:0000256" key="16">
    <source>
        <dbReference type="HAMAP-Rule" id="MF_00551"/>
    </source>
</evidence>
<dbReference type="AlphaFoldDB" id="A0A1H9YRM2"/>
<dbReference type="GO" id="GO:0005737">
    <property type="term" value="C:cytoplasm"/>
    <property type="evidence" value="ECO:0007669"/>
    <property type="project" value="UniProtKB-SubCell"/>
</dbReference>
<keyword evidence="11 16" id="KW-0067">ATP-binding</keyword>
<evidence type="ECO:0000256" key="10">
    <source>
        <dbReference type="ARBA" id="ARBA00022777"/>
    </source>
</evidence>
<name>A0A1H9YRM2_9FIRM</name>
<dbReference type="EMBL" id="FOHU01000001">
    <property type="protein sequence ID" value="SES71735.1"/>
    <property type="molecule type" value="Genomic_DNA"/>
</dbReference>
<dbReference type="PRINTS" id="PR00988">
    <property type="entry name" value="URIDINKINASE"/>
</dbReference>
<evidence type="ECO:0000256" key="4">
    <source>
        <dbReference type="ARBA" id="ARBA00005408"/>
    </source>
</evidence>
<evidence type="ECO:0000256" key="11">
    <source>
        <dbReference type="ARBA" id="ARBA00022840"/>
    </source>
</evidence>
<evidence type="ECO:0000256" key="2">
    <source>
        <dbReference type="ARBA" id="ARBA00004690"/>
    </source>
</evidence>
<dbReference type="HAMAP" id="MF_00551">
    <property type="entry name" value="Uridine_kinase"/>
    <property type="match status" value="1"/>
</dbReference>
<evidence type="ECO:0000256" key="17">
    <source>
        <dbReference type="RuleBase" id="RU003825"/>
    </source>
</evidence>
<evidence type="ECO:0000256" key="1">
    <source>
        <dbReference type="ARBA" id="ARBA00004496"/>
    </source>
</evidence>
<keyword evidence="8 16" id="KW-0808">Transferase</keyword>
<comment type="catalytic activity">
    <reaction evidence="15 16 17">
        <text>uridine + ATP = UMP + ADP + H(+)</text>
        <dbReference type="Rhea" id="RHEA:16825"/>
        <dbReference type="ChEBI" id="CHEBI:15378"/>
        <dbReference type="ChEBI" id="CHEBI:16704"/>
        <dbReference type="ChEBI" id="CHEBI:30616"/>
        <dbReference type="ChEBI" id="CHEBI:57865"/>
        <dbReference type="ChEBI" id="CHEBI:456216"/>
        <dbReference type="EC" id="2.7.1.48"/>
    </reaction>
</comment>
<evidence type="ECO:0000256" key="9">
    <source>
        <dbReference type="ARBA" id="ARBA00022741"/>
    </source>
</evidence>
<dbReference type="InterPro" id="IPR000764">
    <property type="entry name" value="Uridine_kinase-like"/>
</dbReference>
<dbReference type="GO" id="GO:0004849">
    <property type="term" value="F:uridine kinase activity"/>
    <property type="evidence" value="ECO:0007669"/>
    <property type="project" value="UniProtKB-UniRule"/>
</dbReference>
<dbReference type="GO" id="GO:0044206">
    <property type="term" value="P:UMP salvage"/>
    <property type="evidence" value="ECO:0007669"/>
    <property type="project" value="UniProtKB-UniRule"/>
</dbReference>
<evidence type="ECO:0000313" key="20">
    <source>
        <dbReference type="Proteomes" id="UP000199568"/>
    </source>
</evidence>
<dbReference type="EC" id="2.7.1.48" evidence="5 16"/>
<comment type="pathway">
    <text evidence="2 16 17">Pyrimidine metabolism; UMP biosynthesis via salvage pathway; UMP from uridine: step 1/1.</text>
</comment>
<dbReference type="UniPathway" id="UPA00579">
    <property type="reaction ID" value="UER00640"/>
</dbReference>
<dbReference type="InterPro" id="IPR027417">
    <property type="entry name" value="P-loop_NTPase"/>
</dbReference>
<dbReference type="Gene3D" id="3.40.50.300">
    <property type="entry name" value="P-loop containing nucleotide triphosphate hydrolases"/>
    <property type="match status" value="1"/>
</dbReference>
<dbReference type="NCBIfam" id="NF004018">
    <property type="entry name" value="PRK05480.1"/>
    <property type="match status" value="1"/>
</dbReference>
<proteinExistence type="inferred from homology"/>
<dbReference type="GO" id="GO:0043771">
    <property type="term" value="F:cytidine kinase activity"/>
    <property type="evidence" value="ECO:0007669"/>
    <property type="project" value="RHEA"/>
</dbReference>
<evidence type="ECO:0000313" key="19">
    <source>
        <dbReference type="EMBL" id="SES71735.1"/>
    </source>
</evidence>
<feature type="domain" description="Phosphoribulokinase/uridine kinase" evidence="18">
    <location>
        <begin position="21"/>
        <end position="206"/>
    </location>
</feature>
<dbReference type="CDD" id="cd02023">
    <property type="entry name" value="UMPK"/>
    <property type="match status" value="1"/>
</dbReference>
<evidence type="ECO:0000256" key="5">
    <source>
        <dbReference type="ARBA" id="ARBA00012137"/>
    </source>
</evidence>
<dbReference type="GO" id="GO:0005524">
    <property type="term" value="F:ATP binding"/>
    <property type="evidence" value="ECO:0007669"/>
    <property type="project" value="UniProtKB-UniRule"/>
</dbReference>
<dbReference type="STRING" id="426128.SAMN05660297_00369"/>
<organism evidence="19 20">
    <name type="scientific">Natronincola peptidivorans</name>
    <dbReference type="NCBI Taxonomy" id="426128"/>
    <lineage>
        <taxon>Bacteria</taxon>
        <taxon>Bacillati</taxon>
        <taxon>Bacillota</taxon>
        <taxon>Clostridia</taxon>
        <taxon>Peptostreptococcales</taxon>
        <taxon>Natronincolaceae</taxon>
        <taxon>Natronincola</taxon>
    </lineage>
</organism>
<comment type="subcellular location">
    <subcellularLocation>
        <location evidence="1 16 17">Cytoplasm</location>
    </subcellularLocation>
</comment>
<comment type="catalytic activity">
    <reaction evidence="14 17">
        <text>cytidine + ATP = CMP + ADP + H(+)</text>
        <dbReference type="Rhea" id="RHEA:24674"/>
        <dbReference type="ChEBI" id="CHEBI:15378"/>
        <dbReference type="ChEBI" id="CHEBI:17562"/>
        <dbReference type="ChEBI" id="CHEBI:30616"/>
        <dbReference type="ChEBI" id="CHEBI:60377"/>
        <dbReference type="ChEBI" id="CHEBI:456216"/>
        <dbReference type="EC" id="2.7.1.48"/>
    </reaction>
</comment>
<reference evidence="19 20" key="1">
    <citation type="submission" date="2016-10" db="EMBL/GenBank/DDBJ databases">
        <authorList>
            <person name="de Groot N.N."/>
        </authorList>
    </citation>
    <scope>NUCLEOTIDE SEQUENCE [LARGE SCALE GENOMIC DNA]</scope>
    <source>
        <strain evidence="19 20">DSM 18979</strain>
    </source>
</reference>